<comment type="caution">
    <text evidence="8">The sequence shown here is derived from an EMBL/GenBank/DDBJ whole genome shotgun (WGS) entry which is preliminary data.</text>
</comment>
<dbReference type="GO" id="GO:0051903">
    <property type="term" value="F:S-(hydroxymethyl)glutathione dehydrogenase [NAD(P)+] activity"/>
    <property type="evidence" value="ECO:0007669"/>
    <property type="project" value="TreeGrafter"/>
</dbReference>
<dbReference type="PANTHER" id="PTHR43880">
    <property type="entry name" value="ALCOHOL DEHYDROGENASE"/>
    <property type="match status" value="1"/>
</dbReference>
<name>A0A6M2BPQ8_9GAMM</name>
<sequence length="365" mass="38192">MTPITAAVVREPRGRFTLETLQLDEPRDDEVRVRIAGTGLCHTDLSIRDQQVPFPLPAVLGHEGAGVVEAVGTAVRSVRPGDHVVLSFASCGRCAACDDGRPPYCESGRTLNFSGRRGDGSGVFSGASAAVTGRFFGQSSFASHALVQQSGVVRIADDVPLQLMGPLACGLQTGAGAIFNVLKPVRGSSIAIFGVGTVGLAAVMAARIAGCARIIAVDQHAGRLALARELGATDAIDASTAKVVREILALSGGGVHCSVECTAQASVLEQAVRVLRPAGSCVLLGMAAPDAEVRLNMLSLLNGRCLRGVMEGDSVPQTFIPRLIELWRCGEFPFERLVRYFPLSDINEAVAAAERGELIKAILTP</sequence>
<dbReference type="RefSeq" id="WP_166253550.1">
    <property type="nucleotide sequence ID" value="NZ_JAAMOW010000003.1"/>
</dbReference>
<evidence type="ECO:0000256" key="2">
    <source>
        <dbReference type="ARBA" id="ARBA00022723"/>
    </source>
</evidence>
<keyword evidence="2 6" id="KW-0479">Metal-binding</keyword>
<protein>
    <submittedName>
        <fullName evidence="8">NAD(P)-dependent alcohol dehydrogenase</fullName>
    </submittedName>
</protein>
<evidence type="ECO:0000313" key="9">
    <source>
        <dbReference type="Proteomes" id="UP000472676"/>
    </source>
</evidence>
<dbReference type="PANTHER" id="PTHR43880:SF12">
    <property type="entry name" value="ALCOHOL DEHYDROGENASE CLASS-3"/>
    <property type="match status" value="1"/>
</dbReference>
<dbReference type="Gene3D" id="3.40.50.720">
    <property type="entry name" value="NAD(P)-binding Rossmann-like Domain"/>
    <property type="match status" value="1"/>
</dbReference>
<dbReference type="Pfam" id="PF08240">
    <property type="entry name" value="ADH_N"/>
    <property type="match status" value="1"/>
</dbReference>
<dbReference type="Proteomes" id="UP000472676">
    <property type="component" value="Unassembled WGS sequence"/>
</dbReference>
<dbReference type="InterPro" id="IPR013154">
    <property type="entry name" value="ADH-like_N"/>
</dbReference>
<dbReference type="InterPro" id="IPR002328">
    <property type="entry name" value="ADH_Zn_CS"/>
</dbReference>
<proteinExistence type="inferred from homology"/>
<dbReference type="InterPro" id="IPR020843">
    <property type="entry name" value="ER"/>
</dbReference>
<evidence type="ECO:0000256" key="5">
    <source>
        <dbReference type="ARBA" id="ARBA00023027"/>
    </source>
</evidence>
<dbReference type="Pfam" id="PF00107">
    <property type="entry name" value="ADH_zinc_N"/>
    <property type="match status" value="1"/>
</dbReference>
<evidence type="ECO:0000259" key="7">
    <source>
        <dbReference type="SMART" id="SM00829"/>
    </source>
</evidence>
<dbReference type="FunFam" id="3.40.50.720:FF:000003">
    <property type="entry name" value="S-(hydroxymethyl)glutathione dehydrogenase"/>
    <property type="match status" value="1"/>
</dbReference>
<evidence type="ECO:0000256" key="6">
    <source>
        <dbReference type="RuleBase" id="RU361277"/>
    </source>
</evidence>
<accession>A0A6M2BPQ8</accession>
<keyword evidence="9" id="KW-1185">Reference proteome</keyword>
<evidence type="ECO:0000256" key="1">
    <source>
        <dbReference type="ARBA" id="ARBA00001947"/>
    </source>
</evidence>
<dbReference type="GO" id="GO:0005829">
    <property type="term" value="C:cytosol"/>
    <property type="evidence" value="ECO:0007669"/>
    <property type="project" value="TreeGrafter"/>
</dbReference>
<feature type="domain" description="Enoyl reductase (ER)" evidence="7">
    <location>
        <begin position="16"/>
        <end position="363"/>
    </location>
</feature>
<dbReference type="Gene3D" id="3.90.180.10">
    <property type="entry name" value="Medium-chain alcohol dehydrogenases, catalytic domain"/>
    <property type="match status" value="1"/>
</dbReference>
<dbReference type="InterPro" id="IPR036291">
    <property type="entry name" value="NAD(P)-bd_dom_sf"/>
</dbReference>
<dbReference type="SUPFAM" id="SSF51735">
    <property type="entry name" value="NAD(P)-binding Rossmann-fold domains"/>
    <property type="match status" value="1"/>
</dbReference>
<dbReference type="GO" id="GO:0008270">
    <property type="term" value="F:zinc ion binding"/>
    <property type="evidence" value="ECO:0007669"/>
    <property type="project" value="InterPro"/>
</dbReference>
<reference evidence="8 9" key="1">
    <citation type="journal article" date="2014" name="Int. J. Syst. Evol. Microbiol.">
        <title>Solimonas terrae sp. nov., isolated from soil.</title>
        <authorList>
            <person name="Kim S.J."/>
            <person name="Moon J.Y."/>
            <person name="Weon H.Y."/>
            <person name="Ahn J.H."/>
            <person name="Chen W.M."/>
            <person name="Kwon S.W."/>
        </authorList>
    </citation>
    <scope>NUCLEOTIDE SEQUENCE [LARGE SCALE GENOMIC DNA]</scope>
    <source>
        <strain evidence="8 9">KIS83-12</strain>
    </source>
</reference>
<dbReference type="CDD" id="cd08278">
    <property type="entry name" value="benzyl_alcohol_DH"/>
    <property type="match status" value="1"/>
</dbReference>
<keyword evidence="3 6" id="KW-0862">Zinc</keyword>
<keyword evidence="4" id="KW-0560">Oxidoreductase</keyword>
<organism evidence="8 9">
    <name type="scientific">Solimonas terrae</name>
    <dbReference type="NCBI Taxonomy" id="1396819"/>
    <lineage>
        <taxon>Bacteria</taxon>
        <taxon>Pseudomonadati</taxon>
        <taxon>Pseudomonadota</taxon>
        <taxon>Gammaproteobacteria</taxon>
        <taxon>Nevskiales</taxon>
        <taxon>Nevskiaceae</taxon>
        <taxon>Solimonas</taxon>
    </lineage>
</organism>
<comment type="similarity">
    <text evidence="6">Belongs to the zinc-containing alcohol dehydrogenase family.</text>
</comment>
<evidence type="ECO:0000256" key="3">
    <source>
        <dbReference type="ARBA" id="ARBA00022833"/>
    </source>
</evidence>
<dbReference type="AlphaFoldDB" id="A0A6M2BPQ8"/>
<comment type="cofactor">
    <cofactor evidence="1 6">
        <name>Zn(2+)</name>
        <dbReference type="ChEBI" id="CHEBI:29105"/>
    </cofactor>
</comment>
<keyword evidence="5" id="KW-0520">NAD</keyword>
<dbReference type="EMBL" id="JAAMOW010000003">
    <property type="protein sequence ID" value="NGY04344.1"/>
    <property type="molecule type" value="Genomic_DNA"/>
</dbReference>
<dbReference type="GO" id="GO:0046294">
    <property type="term" value="P:formaldehyde catabolic process"/>
    <property type="evidence" value="ECO:0007669"/>
    <property type="project" value="TreeGrafter"/>
</dbReference>
<dbReference type="InterPro" id="IPR013149">
    <property type="entry name" value="ADH-like_C"/>
</dbReference>
<evidence type="ECO:0000256" key="4">
    <source>
        <dbReference type="ARBA" id="ARBA00023002"/>
    </source>
</evidence>
<gene>
    <name evidence="8" type="ORF">G7Y85_06180</name>
</gene>
<dbReference type="PROSITE" id="PS00059">
    <property type="entry name" value="ADH_ZINC"/>
    <property type="match status" value="1"/>
</dbReference>
<evidence type="ECO:0000313" key="8">
    <source>
        <dbReference type="EMBL" id="NGY04344.1"/>
    </source>
</evidence>
<dbReference type="SMART" id="SM00829">
    <property type="entry name" value="PKS_ER"/>
    <property type="match status" value="1"/>
</dbReference>
<dbReference type="SUPFAM" id="SSF50129">
    <property type="entry name" value="GroES-like"/>
    <property type="match status" value="1"/>
</dbReference>
<dbReference type="InterPro" id="IPR011032">
    <property type="entry name" value="GroES-like_sf"/>
</dbReference>